<reference evidence="1 2" key="1">
    <citation type="journal article" date="2019" name="Commun. Biol.">
        <title>The bagworm genome reveals a unique fibroin gene that provides high tensile strength.</title>
        <authorList>
            <person name="Kono N."/>
            <person name="Nakamura H."/>
            <person name="Ohtoshi R."/>
            <person name="Tomita M."/>
            <person name="Numata K."/>
            <person name="Arakawa K."/>
        </authorList>
    </citation>
    <scope>NUCLEOTIDE SEQUENCE [LARGE SCALE GENOMIC DNA]</scope>
</reference>
<dbReference type="AlphaFoldDB" id="A0A4C1VK14"/>
<gene>
    <name evidence="1" type="ORF">EVAR_95699_1</name>
</gene>
<proteinExistence type="predicted"/>
<dbReference type="EMBL" id="BGZK01000356">
    <property type="protein sequence ID" value="GBP38949.1"/>
    <property type="molecule type" value="Genomic_DNA"/>
</dbReference>
<sequence>MVVRRLSSEAKATLTASSVFSVSARGARGARHSRRASELTSHQRIDGRRRPWAFATKSLLRMNRIFNGGAKVSWKDRREVPPELSLTGRNSESCYFTSVFCESESI</sequence>
<keyword evidence="2" id="KW-1185">Reference proteome</keyword>
<evidence type="ECO:0000313" key="1">
    <source>
        <dbReference type="EMBL" id="GBP38949.1"/>
    </source>
</evidence>
<protein>
    <submittedName>
        <fullName evidence="1">Uncharacterized protein</fullName>
    </submittedName>
</protein>
<name>A0A4C1VK14_EUMVA</name>
<evidence type="ECO:0000313" key="2">
    <source>
        <dbReference type="Proteomes" id="UP000299102"/>
    </source>
</evidence>
<comment type="caution">
    <text evidence="1">The sequence shown here is derived from an EMBL/GenBank/DDBJ whole genome shotgun (WGS) entry which is preliminary data.</text>
</comment>
<dbReference type="Proteomes" id="UP000299102">
    <property type="component" value="Unassembled WGS sequence"/>
</dbReference>
<organism evidence="1 2">
    <name type="scientific">Eumeta variegata</name>
    <name type="common">Bagworm moth</name>
    <name type="synonym">Eumeta japonica</name>
    <dbReference type="NCBI Taxonomy" id="151549"/>
    <lineage>
        <taxon>Eukaryota</taxon>
        <taxon>Metazoa</taxon>
        <taxon>Ecdysozoa</taxon>
        <taxon>Arthropoda</taxon>
        <taxon>Hexapoda</taxon>
        <taxon>Insecta</taxon>
        <taxon>Pterygota</taxon>
        <taxon>Neoptera</taxon>
        <taxon>Endopterygota</taxon>
        <taxon>Lepidoptera</taxon>
        <taxon>Glossata</taxon>
        <taxon>Ditrysia</taxon>
        <taxon>Tineoidea</taxon>
        <taxon>Psychidae</taxon>
        <taxon>Oiketicinae</taxon>
        <taxon>Eumeta</taxon>
    </lineage>
</organism>
<accession>A0A4C1VK14</accession>